<name>A0A5C2SG16_9APHY</name>
<evidence type="ECO:0000259" key="2">
    <source>
        <dbReference type="Pfam" id="PF26640"/>
    </source>
</evidence>
<dbReference type="PANTHER" id="PTHR10622">
    <property type="entry name" value="HET DOMAIN-CONTAINING PROTEIN"/>
    <property type="match status" value="1"/>
</dbReference>
<feature type="domain" description="DUF8212" evidence="2">
    <location>
        <begin position="240"/>
        <end position="260"/>
    </location>
</feature>
<dbReference type="Pfam" id="PF26640">
    <property type="entry name" value="DUF8212"/>
    <property type="match status" value="1"/>
</dbReference>
<dbReference type="STRING" id="1328759.A0A5C2SG16"/>
<gene>
    <name evidence="3" type="ORF">L227DRAFT_485826</name>
</gene>
<dbReference type="Pfam" id="PF06985">
    <property type="entry name" value="HET"/>
    <property type="match status" value="1"/>
</dbReference>
<evidence type="ECO:0000259" key="1">
    <source>
        <dbReference type="Pfam" id="PF06985"/>
    </source>
</evidence>
<feature type="domain" description="Heterokaryon incompatibility" evidence="1">
    <location>
        <begin position="23"/>
        <end position="128"/>
    </location>
</feature>
<accession>A0A5C2SG16</accession>
<dbReference type="AlphaFoldDB" id="A0A5C2SG16"/>
<dbReference type="OrthoDB" id="2748246at2759"/>
<reference evidence="3" key="1">
    <citation type="journal article" date="2018" name="Genome Biol. Evol.">
        <title>Genomics and development of Lentinus tigrinus, a white-rot wood-decaying mushroom with dimorphic fruiting bodies.</title>
        <authorList>
            <person name="Wu B."/>
            <person name="Xu Z."/>
            <person name="Knudson A."/>
            <person name="Carlson A."/>
            <person name="Chen N."/>
            <person name="Kovaka S."/>
            <person name="LaButti K."/>
            <person name="Lipzen A."/>
            <person name="Pennachio C."/>
            <person name="Riley R."/>
            <person name="Schakwitz W."/>
            <person name="Umezawa K."/>
            <person name="Ohm R.A."/>
            <person name="Grigoriev I.V."/>
            <person name="Nagy L.G."/>
            <person name="Gibbons J."/>
            <person name="Hibbett D."/>
        </authorList>
    </citation>
    <scope>NUCLEOTIDE SEQUENCE [LARGE SCALE GENOMIC DNA]</scope>
    <source>
        <strain evidence="3">ALCF2SS1-6</strain>
    </source>
</reference>
<sequence>MRLLDTRTGDFVWVNDPSTLRFSILSHVWSPDGEQSYQDLLRLQDDVRTERALNPELPMDTVLQRASPKIRDSCAFALANGFDLLWLDSCCIDKTSSAELSEAINSMYTWYSLSTVCYAFLHDVDTDEDPRRPHSTFRRSCWHTRGWTLQELIAPLVVVFISSTWNSLGTKTELAGVIEEVTGVDQEVLNHTISLSSVTVARRMSWAARRVTTRKEDEAYSLMGIFGVNMPAIYGEGALAFGRLQEEILKQVPDQTIFVW</sequence>
<evidence type="ECO:0000313" key="3">
    <source>
        <dbReference type="EMBL" id="RPD62207.1"/>
    </source>
</evidence>
<dbReference type="PANTHER" id="PTHR10622:SF10">
    <property type="entry name" value="HET DOMAIN-CONTAINING PROTEIN"/>
    <property type="match status" value="1"/>
</dbReference>
<dbReference type="InterPro" id="IPR058525">
    <property type="entry name" value="DUF8212"/>
</dbReference>
<organism evidence="3 4">
    <name type="scientific">Lentinus tigrinus ALCF2SS1-6</name>
    <dbReference type="NCBI Taxonomy" id="1328759"/>
    <lineage>
        <taxon>Eukaryota</taxon>
        <taxon>Fungi</taxon>
        <taxon>Dikarya</taxon>
        <taxon>Basidiomycota</taxon>
        <taxon>Agaricomycotina</taxon>
        <taxon>Agaricomycetes</taxon>
        <taxon>Polyporales</taxon>
        <taxon>Polyporaceae</taxon>
        <taxon>Lentinus</taxon>
    </lineage>
</organism>
<feature type="non-terminal residue" evidence="3">
    <location>
        <position position="260"/>
    </location>
</feature>
<evidence type="ECO:0000313" key="4">
    <source>
        <dbReference type="Proteomes" id="UP000313359"/>
    </source>
</evidence>
<dbReference type="EMBL" id="ML122259">
    <property type="protein sequence ID" value="RPD62207.1"/>
    <property type="molecule type" value="Genomic_DNA"/>
</dbReference>
<keyword evidence="4" id="KW-1185">Reference proteome</keyword>
<dbReference type="Proteomes" id="UP000313359">
    <property type="component" value="Unassembled WGS sequence"/>
</dbReference>
<proteinExistence type="predicted"/>
<protein>
    <submittedName>
        <fullName evidence="3">HET-domain-containing protein</fullName>
    </submittedName>
</protein>
<dbReference type="InterPro" id="IPR010730">
    <property type="entry name" value="HET"/>
</dbReference>